<keyword evidence="3 5" id="KW-1133">Transmembrane helix</keyword>
<dbReference type="SUPFAM" id="SSF81324">
    <property type="entry name" value="Voltage-gated potassium channels"/>
    <property type="match status" value="1"/>
</dbReference>
<feature type="domain" description="Ion transport" evidence="6">
    <location>
        <begin position="143"/>
        <end position="392"/>
    </location>
</feature>
<dbReference type="GO" id="GO:0042391">
    <property type="term" value="P:regulation of membrane potential"/>
    <property type="evidence" value="ECO:0007669"/>
    <property type="project" value="TreeGrafter"/>
</dbReference>
<dbReference type="InterPro" id="IPR014710">
    <property type="entry name" value="RmlC-like_jellyroll"/>
</dbReference>
<feature type="transmembrane region" description="Helical" evidence="5">
    <location>
        <begin position="380"/>
        <end position="400"/>
    </location>
</feature>
<evidence type="ECO:0000256" key="5">
    <source>
        <dbReference type="SAM" id="Phobius"/>
    </source>
</evidence>
<gene>
    <name evidence="7" type="ORF">HDU87_001696</name>
</gene>
<organism evidence="7 8">
    <name type="scientific">Geranomyces variabilis</name>
    <dbReference type="NCBI Taxonomy" id="109894"/>
    <lineage>
        <taxon>Eukaryota</taxon>
        <taxon>Fungi</taxon>
        <taxon>Fungi incertae sedis</taxon>
        <taxon>Chytridiomycota</taxon>
        <taxon>Chytridiomycota incertae sedis</taxon>
        <taxon>Chytridiomycetes</taxon>
        <taxon>Spizellomycetales</taxon>
        <taxon>Powellomycetaceae</taxon>
        <taxon>Geranomyces</taxon>
    </lineage>
</organism>
<dbReference type="Pfam" id="PF00520">
    <property type="entry name" value="Ion_trans"/>
    <property type="match status" value="1"/>
</dbReference>
<reference evidence="7" key="1">
    <citation type="submission" date="2020-05" db="EMBL/GenBank/DDBJ databases">
        <title>Phylogenomic resolution of chytrid fungi.</title>
        <authorList>
            <person name="Stajich J.E."/>
            <person name="Amses K."/>
            <person name="Simmons R."/>
            <person name="Seto K."/>
            <person name="Myers J."/>
            <person name="Bonds A."/>
            <person name="Quandt C.A."/>
            <person name="Barry K."/>
            <person name="Liu P."/>
            <person name="Grigoriev I."/>
            <person name="Longcore J.E."/>
            <person name="James T.Y."/>
        </authorList>
    </citation>
    <scope>NUCLEOTIDE SEQUENCE</scope>
    <source>
        <strain evidence="7">JEL0379</strain>
    </source>
</reference>
<name>A0AAD5TAY9_9FUNG</name>
<keyword evidence="2 5" id="KW-0812">Transmembrane</keyword>
<evidence type="ECO:0000256" key="1">
    <source>
        <dbReference type="ARBA" id="ARBA00004141"/>
    </source>
</evidence>
<dbReference type="EMBL" id="JADGJQ010000143">
    <property type="protein sequence ID" value="KAJ3167268.1"/>
    <property type="molecule type" value="Genomic_DNA"/>
</dbReference>
<accession>A0AAD5TAY9</accession>
<proteinExistence type="predicted"/>
<dbReference type="InterPro" id="IPR050818">
    <property type="entry name" value="KCNH_animal-type"/>
</dbReference>
<dbReference type="Proteomes" id="UP001212152">
    <property type="component" value="Unassembled WGS sequence"/>
</dbReference>
<dbReference type="GO" id="GO:0005886">
    <property type="term" value="C:plasma membrane"/>
    <property type="evidence" value="ECO:0007669"/>
    <property type="project" value="TreeGrafter"/>
</dbReference>
<comment type="subcellular location">
    <subcellularLocation>
        <location evidence="1">Membrane</location>
        <topology evidence="1">Multi-pass membrane protein</topology>
    </subcellularLocation>
</comment>
<sequence length="641" mass="73506">MSNLQLHVPPPGGGVAGLGRRLSRSFAPATKLGKKSGSGIFSVKAAHQEKLEKRKQSMYERLTYLLDILVPEDEPETMTVPAGSFLQRVTYGKLDRWRVAKEEWLNLPPYLVEHRDTHPQYHVKVEKQGLVPLLDLTSPFLKRWDMLSLILLFFTASVTPFETAFIASSSNIDILFLVNRVVDLIFFFDMGVSIRTPFRDPQTGRLVRDGKVIFLRYLKSWFFIDLLSVIPFELINTFSGGGNQNLSQLRLLRFLRLARLLKLLRVLRASRKLKQWRVHIDLRYATMKMLQNCIIILFLIHWLACGYRLADEQNNPTDPVGWLGNYATYINSTADQIPIFDAYIIAVYWSSATLSLVGPQWEVLAPNTVRECGYAVFANFVAYMVALYMIASLVNVLGVANRLQTEHDLKVDNYLEMFSRLKLDQRLKIKVHEYLSDHYAAATTQAYTNLLSDLPAQLHGFITMEIFVEFIEKVPYLEPFIDREPNLTQELCRGIEIRTIPANAHVFTDGYEGIYYLEHGIVAIDGRVYPSGSIFGRTCLREFIKRTECRALTNVTVHVLPLTILRAALAKFPKITYYAKRWTAWQVLRRYIFTYSALYYTAAKRGARMVPPLTSGRPGLKEGEYDDIDLAVLEHINEFGF</sequence>
<dbReference type="InterPro" id="IPR005821">
    <property type="entry name" value="Ion_trans_dom"/>
</dbReference>
<feature type="transmembrane region" description="Helical" evidence="5">
    <location>
        <begin position="289"/>
        <end position="310"/>
    </location>
</feature>
<comment type="caution">
    <text evidence="7">The sequence shown here is derived from an EMBL/GenBank/DDBJ whole genome shotgun (WGS) entry which is preliminary data.</text>
</comment>
<dbReference type="Gene3D" id="1.10.287.70">
    <property type="match status" value="1"/>
</dbReference>
<dbReference type="InterPro" id="IPR018490">
    <property type="entry name" value="cNMP-bd_dom_sf"/>
</dbReference>
<dbReference type="Gene3D" id="2.60.120.10">
    <property type="entry name" value="Jelly Rolls"/>
    <property type="match status" value="1"/>
</dbReference>
<keyword evidence="8" id="KW-1185">Reference proteome</keyword>
<protein>
    <recommendedName>
        <fullName evidence="6">Ion transport domain-containing protein</fullName>
    </recommendedName>
</protein>
<evidence type="ECO:0000256" key="3">
    <source>
        <dbReference type="ARBA" id="ARBA00022989"/>
    </source>
</evidence>
<evidence type="ECO:0000256" key="4">
    <source>
        <dbReference type="ARBA" id="ARBA00023136"/>
    </source>
</evidence>
<dbReference type="SUPFAM" id="SSF51206">
    <property type="entry name" value="cAMP-binding domain-like"/>
    <property type="match status" value="1"/>
</dbReference>
<evidence type="ECO:0000259" key="6">
    <source>
        <dbReference type="Pfam" id="PF00520"/>
    </source>
</evidence>
<dbReference type="AlphaFoldDB" id="A0AAD5TAY9"/>
<keyword evidence="4 5" id="KW-0472">Membrane</keyword>
<evidence type="ECO:0000313" key="7">
    <source>
        <dbReference type="EMBL" id="KAJ3167268.1"/>
    </source>
</evidence>
<dbReference type="GO" id="GO:0005249">
    <property type="term" value="F:voltage-gated potassium channel activity"/>
    <property type="evidence" value="ECO:0007669"/>
    <property type="project" value="TreeGrafter"/>
</dbReference>
<evidence type="ECO:0000256" key="2">
    <source>
        <dbReference type="ARBA" id="ARBA00022692"/>
    </source>
</evidence>
<evidence type="ECO:0000313" key="8">
    <source>
        <dbReference type="Proteomes" id="UP001212152"/>
    </source>
</evidence>
<dbReference type="PANTHER" id="PTHR10217:SF435">
    <property type="entry name" value="POTASSIUM VOLTAGE-GATED CHANNEL PROTEIN EAG"/>
    <property type="match status" value="1"/>
</dbReference>
<dbReference type="PANTHER" id="PTHR10217">
    <property type="entry name" value="VOLTAGE AND LIGAND GATED POTASSIUM CHANNEL"/>
    <property type="match status" value="1"/>
</dbReference>